<organism evidence="1 2">
    <name type="scientific">Streptomyces pratens</name>
    <dbReference type="NCBI Taxonomy" id="887456"/>
    <lineage>
        <taxon>Bacteria</taxon>
        <taxon>Bacillati</taxon>
        <taxon>Actinomycetota</taxon>
        <taxon>Actinomycetes</taxon>
        <taxon>Kitasatosporales</taxon>
        <taxon>Streptomycetaceae</taxon>
        <taxon>Streptomyces</taxon>
    </lineage>
</organism>
<keyword evidence="2" id="KW-1185">Reference proteome</keyword>
<name>A0ABW1LS88_9ACTN</name>
<evidence type="ECO:0000313" key="1">
    <source>
        <dbReference type="EMBL" id="MFC6054490.1"/>
    </source>
</evidence>
<gene>
    <name evidence="1" type="ORF">ACFP50_03130</name>
</gene>
<sequence>MHSHQVSIIGPPGAPPETAAIRFVALLPADWHAEVMECWESSARLLITAPVGTTTAQATRTAAEILSKPGLKDWHLADQ</sequence>
<comment type="caution">
    <text evidence="1">The sequence shown here is derived from an EMBL/GenBank/DDBJ whole genome shotgun (WGS) entry which is preliminary data.</text>
</comment>
<dbReference type="Proteomes" id="UP001596242">
    <property type="component" value="Unassembled WGS sequence"/>
</dbReference>
<evidence type="ECO:0000313" key="2">
    <source>
        <dbReference type="Proteomes" id="UP001596242"/>
    </source>
</evidence>
<dbReference type="RefSeq" id="WP_386393018.1">
    <property type="nucleotide sequence ID" value="NZ_JBHSPT010000008.1"/>
</dbReference>
<protein>
    <submittedName>
        <fullName evidence="1">Uncharacterized protein</fullName>
    </submittedName>
</protein>
<proteinExistence type="predicted"/>
<reference evidence="2" key="1">
    <citation type="journal article" date="2019" name="Int. J. Syst. Evol. Microbiol.">
        <title>The Global Catalogue of Microorganisms (GCM) 10K type strain sequencing project: providing services to taxonomists for standard genome sequencing and annotation.</title>
        <authorList>
            <consortium name="The Broad Institute Genomics Platform"/>
            <consortium name="The Broad Institute Genome Sequencing Center for Infectious Disease"/>
            <person name="Wu L."/>
            <person name="Ma J."/>
        </authorList>
    </citation>
    <scope>NUCLEOTIDE SEQUENCE [LARGE SCALE GENOMIC DNA]</scope>
    <source>
        <strain evidence="2">JCM 12763</strain>
    </source>
</reference>
<dbReference type="EMBL" id="JBHSPT010000008">
    <property type="protein sequence ID" value="MFC6054490.1"/>
    <property type="molecule type" value="Genomic_DNA"/>
</dbReference>
<accession>A0ABW1LS88</accession>